<dbReference type="Gene3D" id="3.40.50.150">
    <property type="entry name" value="Vaccinia Virus protein VP39"/>
    <property type="match status" value="1"/>
</dbReference>
<keyword evidence="3 5" id="KW-0949">S-adenosyl-L-methionine</keyword>
<feature type="domain" description="Methyltransferase small" evidence="6">
    <location>
        <begin position="121"/>
        <end position="203"/>
    </location>
</feature>
<dbReference type="Pfam" id="PF05175">
    <property type="entry name" value="MTS"/>
    <property type="match status" value="1"/>
</dbReference>
<protein>
    <recommendedName>
        <fullName evidence="5">Release factor glutamine methyltransferase</fullName>
        <shortName evidence="5">RF MTase</shortName>
        <ecNumber evidence="5">2.1.1.297</ecNumber>
    </recommendedName>
    <alternativeName>
        <fullName evidence="5">N5-glutamine methyltransferase PrmC</fullName>
    </alternativeName>
    <alternativeName>
        <fullName evidence="5">Protein-(glutamine-N5) MTase PrmC</fullName>
    </alternativeName>
    <alternativeName>
        <fullName evidence="5">Protein-glutamine N-methyltransferase PrmC</fullName>
    </alternativeName>
</protein>
<evidence type="ECO:0000256" key="1">
    <source>
        <dbReference type="ARBA" id="ARBA00022603"/>
    </source>
</evidence>
<feature type="binding site" evidence="5">
    <location>
        <begin position="195"/>
        <end position="198"/>
    </location>
    <ligand>
        <name>substrate</name>
    </ligand>
</feature>
<accession>A0A917L748</accession>
<dbReference type="InterPro" id="IPR007848">
    <property type="entry name" value="Small_mtfrase_dom"/>
</dbReference>
<sequence length="289" mass="29723">MSGCADPGGSVGAFLCQAGQVLRAAGIEAPRQEARIMLSHAMACREEDLLRDPRAPVPALAAAAFGELLRRRATHEPMAHLLGRAGFWTLMLETSPATLIPRADTEAIVEAALAAFEVPGRIGRVLDLGTGTGALLLAVLAECPEAWGVGVDLAPDAAMLAARNAAANGLAGRAAFLCGDWAAAIAGRFDLVLSNPPYIETAAVPLLMLEVARFEPTLALDGGVDGLDAYRHLMGVLPGLLAPGGRAVLEIGQGQRAAVEALADAAGLAPVAARRDLGGIDRALVVRAR</sequence>
<feature type="binding site" evidence="5">
    <location>
        <position position="195"/>
    </location>
    <ligand>
        <name>S-adenosyl-L-methionine</name>
        <dbReference type="ChEBI" id="CHEBI:59789"/>
    </ligand>
</feature>
<dbReference type="InterPro" id="IPR040758">
    <property type="entry name" value="PrmC_N"/>
</dbReference>
<evidence type="ECO:0000259" key="7">
    <source>
        <dbReference type="Pfam" id="PF17827"/>
    </source>
</evidence>
<dbReference type="EC" id="2.1.1.297" evidence="5"/>
<comment type="caution">
    <text evidence="8">The sequence shown here is derived from an EMBL/GenBank/DDBJ whole genome shotgun (WGS) entry which is preliminary data.</text>
</comment>
<organism evidence="8 9">
    <name type="scientific">Neoroseomonas lacus</name>
    <dbReference type="NCBI Taxonomy" id="287609"/>
    <lineage>
        <taxon>Bacteria</taxon>
        <taxon>Pseudomonadati</taxon>
        <taxon>Pseudomonadota</taxon>
        <taxon>Alphaproteobacteria</taxon>
        <taxon>Acetobacterales</taxon>
        <taxon>Acetobacteraceae</taxon>
        <taxon>Neoroseomonas</taxon>
    </lineage>
</organism>
<evidence type="ECO:0000259" key="6">
    <source>
        <dbReference type="Pfam" id="PF05175"/>
    </source>
</evidence>
<keyword evidence="9" id="KW-1185">Reference proteome</keyword>
<comment type="similarity">
    <text evidence="5">Belongs to the protein N5-glutamine methyltransferase family. PrmC subfamily.</text>
</comment>
<reference evidence="8" key="2">
    <citation type="submission" date="2020-09" db="EMBL/GenBank/DDBJ databases">
        <authorList>
            <person name="Sun Q."/>
            <person name="Zhou Y."/>
        </authorList>
    </citation>
    <scope>NUCLEOTIDE SEQUENCE</scope>
    <source>
        <strain evidence="8">CGMCC 1.3617</strain>
    </source>
</reference>
<comment type="catalytic activity">
    <reaction evidence="4 5">
        <text>L-glutaminyl-[peptide chain release factor] + S-adenosyl-L-methionine = N(5)-methyl-L-glutaminyl-[peptide chain release factor] + S-adenosyl-L-homocysteine + H(+)</text>
        <dbReference type="Rhea" id="RHEA:42896"/>
        <dbReference type="Rhea" id="RHEA-COMP:10271"/>
        <dbReference type="Rhea" id="RHEA-COMP:10272"/>
        <dbReference type="ChEBI" id="CHEBI:15378"/>
        <dbReference type="ChEBI" id="CHEBI:30011"/>
        <dbReference type="ChEBI" id="CHEBI:57856"/>
        <dbReference type="ChEBI" id="CHEBI:59789"/>
        <dbReference type="ChEBI" id="CHEBI:61891"/>
        <dbReference type="EC" id="2.1.1.297"/>
    </reaction>
</comment>
<feature type="binding site" evidence="5">
    <location>
        <position position="152"/>
    </location>
    <ligand>
        <name>S-adenosyl-L-methionine</name>
        <dbReference type="ChEBI" id="CHEBI:59789"/>
    </ligand>
</feature>
<evidence type="ECO:0000256" key="2">
    <source>
        <dbReference type="ARBA" id="ARBA00022679"/>
    </source>
</evidence>
<dbReference type="EMBL" id="BMKW01000028">
    <property type="protein sequence ID" value="GGJ43767.1"/>
    <property type="molecule type" value="Genomic_DNA"/>
</dbReference>
<name>A0A917L748_9PROT</name>
<dbReference type="InterPro" id="IPR019874">
    <property type="entry name" value="RF_methyltr_PrmC"/>
</dbReference>
<evidence type="ECO:0000313" key="8">
    <source>
        <dbReference type="EMBL" id="GGJ43767.1"/>
    </source>
</evidence>
<keyword evidence="1 5" id="KW-0489">Methyltransferase</keyword>
<dbReference type="GO" id="GO:0032259">
    <property type="term" value="P:methylation"/>
    <property type="evidence" value="ECO:0007669"/>
    <property type="project" value="UniProtKB-KW"/>
</dbReference>
<evidence type="ECO:0000256" key="4">
    <source>
        <dbReference type="ARBA" id="ARBA00048391"/>
    </source>
</evidence>
<keyword evidence="2 5" id="KW-0808">Transferase</keyword>
<gene>
    <name evidence="5 8" type="primary">prmC</name>
    <name evidence="8" type="ORF">GCM10011320_59070</name>
</gene>
<feature type="domain" description="Release factor glutamine methyltransferase N-terminal" evidence="7">
    <location>
        <begin position="17"/>
        <end position="83"/>
    </location>
</feature>
<dbReference type="InterPro" id="IPR050320">
    <property type="entry name" value="N5-glutamine_MTase"/>
</dbReference>
<feature type="binding site" evidence="5">
    <location>
        <position position="181"/>
    </location>
    <ligand>
        <name>S-adenosyl-L-methionine</name>
        <dbReference type="ChEBI" id="CHEBI:59789"/>
    </ligand>
</feature>
<dbReference type="GO" id="GO:0003676">
    <property type="term" value="F:nucleic acid binding"/>
    <property type="evidence" value="ECO:0007669"/>
    <property type="project" value="InterPro"/>
</dbReference>
<dbReference type="HAMAP" id="MF_02126">
    <property type="entry name" value="RF_methyltr_PrmC"/>
    <property type="match status" value="1"/>
</dbReference>
<dbReference type="RefSeq" id="WP_188973667.1">
    <property type="nucleotide sequence ID" value="NZ_BMKW01000028.1"/>
</dbReference>
<comment type="function">
    <text evidence="5">Methylates the class 1 translation termination release factors RF1/PrfA and RF2/PrfB on the glutamine residue of the universally conserved GGQ motif.</text>
</comment>
<dbReference type="GO" id="GO:0102559">
    <property type="term" value="F:peptide chain release factor N(5)-glutamine methyltransferase activity"/>
    <property type="evidence" value="ECO:0007669"/>
    <property type="project" value="UniProtKB-EC"/>
</dbReference>
<dbReference type="InterPro" id="IPR004556">
    <property type="entry name" value="HemK-like"/>
</dbReference>
<dbReference type="NCBIfam" id="TIGR00536">
    <property type="entry name" value="hemK_fam"/>
    <property type="match status" value="1"/>
</dbReference>
<evidence type="ECO:0000256" key="3">
    <source>
        <dbReference type="ARBA" id="ARBA00022691"/>
    </source>
</evidence>
<dbReference type="PANTHER" id="PTHR18895:SF74">
    <property type="entry name" value="MTRF1L RELEASE FACTOR GLUTAMINE METHYLTRANSFERASE"/>
    <property type="match status" value="1"/>
</dbReference>
<dbReference type="AlphaFoldDB" id="A0A917L748"/>
<dbReference type="Proteomes" id="UP000661507">
    <property type="component" value="Unassembled WGS sequence"/>
</dbReference>
<proteinExistence type="inferred from homology"/>
<evidence type="ECO:0000313" key="9">
    <source>
        <dbReference type="Proteomes" id="UP000661507"/>
    </source>
</evidence>
<dbReference type="Pfam" id="PF17827">
    <property type="entry name" value="PrmC_N"/>
    <property type="match status" value="1"/>
</dbReference>
<dbReference type="CDD" id="cd02440">
    <property type="entry name" value="AdoMet_MTases"/>
    <property type="match status" value="1"/>
</dbReference>
<dbReference type="NCBIfam" id="TIGR03534">
    <property type="entry name" value="RF_mod_PrmC"/>
    <property type="match status" value="1"/>
</dbReference>
<dbReference type="PROSITE" id="PS00092">
    <property type="entry name" value="N6_MTASE"/>
    <property type="match status" value="1"/>
</dbReference>
<reference evidence="8" key="1">
    <citation type="journal article" date="2014" name="Int. J. Syst. Evol. Microbiol.">
        <title>Complete genome sequence of Corynebacterium casei LMG S-19264T (=DSM 44701T), isolated from a smear-ripened cheese.</title>
        <authorList>
            <consortium name="US DOE Joint Genome Institute (JGI-PGF)"/>
            <person name="Walter F."/>
            <person name="Albersmeier A."/>
            <person name="Kalinowski J."/>
            <person name="Ruckert C."/>
        </authorList>
    </citation>
    <scope>NUCLEOTIDE SEQUENCE</scope>
    <source>
        <strain evidence="8">CGMCC 1.3617</strain>
    </source>
</reference>
<dbReference type="InterPro" id="IPR029063">
    <property type="entry name" value="SAM-dependent_MTases_sf"/>
</dbReference>
<evidence type="ECO:0000256" key="5">
    <source>
        <dbReference type="HAMAP-Rule" id="MF_02126"/>
    </source>
</evidence>
<dbReference type="SUPFAM" id="SSF53335">
    <property type="entry name" value="S-adenosyl-L-methionine-dependent methyltransferases"/>
    <property type="match status" value="1"/>
</dbReference>
<dbReference type="PANTHER" id="PTHR18895">
    <property type="entry name" value="HEMK METHYLTRANSFERASE"/>
    <property type="match status" value="1"/>
</dbReference>
<feature type="binding site" evidence="5">
    <location>
        <begin position="129"/>
        <end position="133"/>
    </location>
    <ligand>
        <name>S-adenosyl-L-methionine</name>
        <dbReference type="ChEBI" id="CHEBI:59789"/>
    </ligand>
</feature>
<dbReference type="InterPro" id="IPR002052">
    <property type="entry name" value="DNA_methylase_N6_adenine_CS"/>
</dbReference>
<dbReference type="Gene3D" id="1.10.8.10">
    <property type="entry name" value="DNA helicase RuvA subunit, C-terminal domain"/>
    <property type="match status" value="1"/>
</dbReference>